<dbReference type="EMBL" id="JADFTS010000003">
    <property type="protein sequence ID" value="KAF9615871.1"/>
    <property type="molecule type" value="Genomic_DNA"/>
</dbReference>
<gene>
    <name evidence="4" type="ORF">IFM89_026774</name>
</gene>
<comment type="caution">
    <text evidence="4">The sequence shown here is derived from an EMBL/GenBank/DDBJ whole genome shotgun (WGS) entry which is preliminary data.</text>
</comment>
<feature type="domain" description="CCHC-type" evidence="3">
    <location>
        <begin position="66"/>
        <end position="80"/>
    </location>
</feature>
<dbReference type="OrthoDB" id="5970at2759"/>
<evidence type="ECO:0000313" key="5">
    <source>
        <dbReference type="Proteomes" id="UP000631114"/>
    </source>
</evidence>
<dbReference type="SMART" id="SM00343">
    <property type="entry name" value="ZnF_C2HC"/>
    <property type="match status" value="1"/>
</dbReference>
<reference evidence="4 5" key="1">
    <citation type="submission" date="2020-10" db="EMBL/GenBank/DDBJ databases">
        <title>The Coptis chinensis genome and diversification of protoberbering-type alkaloids.</title>
        <authorList>
            <person name="Wang B."/>
            <person name="Shu S."/>
            <person name="Song C."/>
            <person name="Liu Y."/>
        </authorList>
    </citation>
    <scope>NUCLEOTIDE SEQUENCE [LARGE SCALE GENOMIC DNA]</scope>
    <source>
        <strain evidence="4">HL-2020</strain>
        <tissue evidence="4">Leaf</tissue>
    </source>
</reference>
<dbReference type="InterPro" id="IPR036875">
    <property type="entry name" value="Znf_CCHC_sf"/>
</dbReference>
<feature type="compositionally biased region" description="Low complexity" evidence="2">
    <location>
        <begin position="37"/>
        <end position="59"/>
    </location>
</feature>
<dbReference type="SUPFAM" id="SSF57756">
    <property type="entry name" value="Retrovirus zinc finger-like domains"/>
    <property type="match status" value="1"/>
</dbReference>
<feature type="region of interest" description="Disordered" evidence="2">
    <location>
        <begin position="1"/>
        <end position="59"/>
    </location>
</feature>
<keyword evidence="1" id="KW-0863">Zinc-finger</keyword>
<evidence type="ECO:0000259" key="3">
    <source>
        <dbReference type="PROSITE" id="PS50158"/>
    </source>
</evidence>
<feature type="compositionally biased region" description="Polar residues" evidence="2">
    <location>
        <begin position="13"/>
        <end position="28"/>
    </location>
</feature>
<keyword evidence="1" id="KW-0862">Zinc</keyword>
<protein>
    <recommendedName>
        <fullName evidence="3">CCHC-type domain-containing protein</fullName>
    </recommendedName>
</protein>
<dbReference type="PROSITE" id="PS50158">
    <property type="entry name" value="ZF_CCHC"/>
    <property type="match status" value="1"/>
</dbReference>
<keyword evidence="1" id="KW-0479">Metal-binding</keyword>
<dbReference type="GO" id="GO:0008270">
    <property type="term" value="F:zinc ion binding"/>
    <property type="evidence" value="ECO:0007669"/>
    <property type="project" value="UniProtKB-KW"/>
</dbReference>
<organism evidence="4 5">
    <name type="scientific">Coptis chinensis</name>
    <dbReference type="NCBI Taxonomy" id="261450"/>
    <lineage>
        <taxon>Eukaryota</taxon>
        <taxon>Viridiplantae</taxon>
        <taxon>Streptophyta</taxon>
        <taxon>Embryophyta</taxon>
        <taxon>Tracheophyta</taxon>
        <taxon>Spermatophyta</taxon>
        <taxon>Magnoliopsida</taxon>
        <taxon>Ranunculales</taxon>
        <taxon>Ranunculaceae</taxon>
        <taxon>Coptidoideae</taxon>
        <taxon>Coptis</taxon>
    </lineage>
</organism>
<evidence type="ECO:0000256" key="2">
    <source>
        <dbReference type="SAM" id="MobiDB-lite"/>
    </source>
</evidence>
<sequence>MEDSQKIKEKNINRVQTTNQNSNNQHLVQNKKQRTYGNSYDNNNNNGNGKNYSSSSGNKSDVPFACYKCGDPNHMKRNCPILAAERKNSSTDHR</sequence>
<dbReference type="InterPro" id="IPR001878">
    <property type="entry name" value="Znf_CCHC"/>
</dbReference>
<proteinExistence type="predicted"/>
<dbReference type="Gene3D" id="4.10.60.10">
    <property type="entry name" value="Zinc finger, CCHC-type"/>
    <property type="match status" value="1"/>
</dbReference>
<keyword evidence="5" id="KW-1185">Reference proteome</keyword>
<dbReference type="Proteomes" id="UP000631114">
    <property type="component" value="Unassembled WGS sequence"/>
</dbReference>
<evidence type="ECO:0000256" key="1">
    <source>
        <dbReference type="PROSITE-ProRule" id="PRU00047"/>
    </source>
</evidence>
<evidence type="ECO:0000313" key="4">
    <source>
        <dbReference type="EMBL" id="KAF9615871.1"/>
    </source>
</evidence>
<dbReference type="GO" id="GO:0003676">
    <property type="term" value="F:nucleic acid binding"/>
    <property type="evidence" value="ECO:0007669"/>
    <property type="project" value="InterPro"/>
</dbReference>
<dbReference type="AlphaFoldDB" id="A0A835IDL1"/>
<feature type="compositionally biased region" description="Basic and acidic residues" evidence="2">
    <location>
        <begin position="1"/>
        <end position="12"/>
    </location>
</feature>
<dbReference type="Pfam" id="PF00098">
    <property type="entry name" value="zf-CCHC"/>
    <property type="match status" value="1"/>
</dbReference>
<name>A0A835IDL1_9MAGN</name>
<accession>A0A835IDL1</accession>